<dbReference type="EC" id="2.8.1.2" evidence="4"/>
<dbReference type="Gene3D" id="3.40.250.10">
    <property type="entry name" value="Rhodanese-like domain"/>
    <property type="match status" value="2"/>
</dbReference>
<dbReference type="InterPro" id="IPR001763">
    <property type="entry name" value="Rhodanese-like_dom"/>
</dbReference>
<keyword evidence="5" id="KW-1185">Reference proteome</keyword>
<dbReference type="GO" id="GO:0016784">
    <property type="term" value="F:3-mercaptopyruvate sulfurtransferase activity"/>
    <property type="evidence" value="ECO:0007669"/>
    <property type="project" value="UniProtKB-EC"/>
</dbReference>
<dbReference type="CDD" id="cd01448">
    <property type="entry name" value="TST_Repeat_1"/>
    <property type="match status" value="1"/>
</dbReference>
<dbReference type="CDD" id="cd01449">
    <property type="entry name" value="TST_Repeat_2"/>
    <property type="match status" value="1"/>
</dbReference>
<dbReference type="SMART" id="SM00450">
    <property type="entry name" value="RHOD"/>
    <property type="match status" value="2"/>
</dbReference>
<accession>A0ABU1IMV1</accession>
<evidence type="ECO:0000259" key="3">
    <source>
        <dbReference type="PROSITE" id="PS50206"/>
    </source>
</evidence>
<dbReference type="InterPro" id="IPR036873">
    <property type="entry name" value="Rhodanese-like_dom_sf"/>
</dbReference>
<feature type="domain" description="Rhodanese" evidence="3">
    <location>
        <begin position="161"/>
        <end position="271"/>
    </location>
</feature>
<dbReference type="Proteomes" id="UP001185012">
    <property type="component" value="Unassembled WGS sequence"/>
</dbReference>
<sequence length="278" mass="31666">MKPLMDRETLRGHHDDPDWVVVDCRFDLADQEAGRQAYEQGHIPGARYMDLERDLSGPVGKHGGRHPFPDLDRFVEKLGAAGIDDTKTVVAYDDQGGAMAARLWWMLRYLGHERAAVLNGGFQGWKKAGHPVTQEKPEPTPTRFHPRIRQPERLVGMEETKAEKGWVIDSRERERYEGKREPIDAKAGHIPGAVHYFWKDNLEEGQRWKSAEVIRERFSDLPKDSRPIVYCGSGVTACANLLALHLAGFENARLYAGSWSDWISYEENPIRQGPELQK</sequence>
<dbReference type="GO" id="GO:0004792">
    <property type="term" value="F:thiosulfate-cyanide sulfurtransferase activity"/>
    <property type="evidence" value="ECO:0007669"/>
    <property type="project" value="UniProtKB-EC"/>
</dbReference>
<comment type="caution">
    <text evidence="4">The sequence shown here is derived from an EMBL/GenBank/DDBJ whole genome shotgun (WGS) entry which is preliminary data.</text>
</comment>
<dbReference type="EMBL" id="JAVDQG010000004">
    <property type="protein sequence ID" value="MDR6226108.1"/>
    <property type="molecule type" value="Genomic_DNA"/>
</dbReference>
<name>A0ABU1IMV1_9BACL</name>
<evidence type="ECO:0000313" key="4">
    <source>
        <dbReference type="EMBL" id="MDR6226108.1"/>
    </source>
</evidence>
<evidence type="ECO:0000256" key="1">
    <source>
        <dbReference type="ARBA" id="ARBA00022679"/>
    </source>
</evidence>
<dbReference type="PANTHER" id="PTHR11364:SF27">
    <property type="entry name" value="SULFURTRANSFERASE"/>
    <property type="match status" value="1"/>
</dbReference>
<dbReference type="PROSITE" id="PS50206">
    <property type="entry name" value="RHODANESE_3"/>
    <property type="match status" value="2"/>
</dbReference>
<dbReference type="EC" id="2.8.1.1" evidence="4"/>
<evidence type="ECO:0000256" key="2">
    <source>
        <dbReference type="ARBA" id="ARBA00022737"/>
    </source>
</evidence>
<protein>
    <submittedName>
        <fullName evidence="4">Thiosulfate/3-mercaptopyruvate sulfurtransferase</fullName>
        <ecNumber evidence="4">2.8.1.1</ecNumber>
        <ecNumber evidence="4">2.8.1.2</ecNumber>
    </submittedName>
</protein>
<gene>
    <name evidence="4" type="ORF">JOE21_002114</name>
</gene>
<proteinExistence type="predicted"/>
<feature type="domain" description="Rhodanese" evidence="3">
    <location>
        <begin position="15"/>
        <end position="134"/>
    </location>
</feature>
<dbReference type="SUPFAM" id="SSF52821">
    <property type="entry name" value="Rhodanese/Cell cycle control phosphatase"/>
    <property type="match status" value="2"/>
</dbReference>
<reference evidence="4 5" key="1">
    <citation type="submission" date="2023-07" db="EMBL/GenBank/DDBJ databases">
        <title>Genomic Encyclopedia of Type Strains, Phase IV (KMG-IV): sequencing the most valuable type-strain genomes for metagenomic binning, comparative biology and taxonomic classification.</title>
        <authorList>
            <person name="Goeker M."/>
        </authorList>
    </citation>
    <scope>NUCLEOTIDE SEQUENCE [LARGE SCALE GENOMIC DNA]</scope>
    <source>
        <strain evidence="4 5">DSM 45903</strain>
    </source>
</reference>
<evidence type="ECO:0000313" key="5">
    <source>
        <dbReference type="Proteomes" id="UP001185012"/>
    </source>
</evidence>
<dbReference type="InterPro" id="IPR045078">
    <property type="entry name" value="TST/MPST-like"/>
</dbReference>
<dbReference type="RefSeq" id="WP_309865572.1">
    <property type="nucleotide sequence ID" value="NZ_JAVDQG010000004.1"/>
</dbReference>
<dbReference type="PANTHER" id="PTHR11364">
    <property type="entry name" value="THIOSULFATE SULFERTANSFERASE"/>
    <property type="match status" value="1"/>
</dbReference>
<keyword evidence="2" id="KW-0677">Repeat</keyword>
<keyword evidence="1 4" id="KW-0808">Transferase</keyword>
<dbReference type="Pfam" id="PF00581">
    <property type="entry name" value="Rhodanese"/>
    <property type="match status" value="2"/>
</dbReference>
<organism evidence="4 5">
    <name type="scientific">Desmospora profundinema</name>
    <dbReference type="NCBI Taxonomy" id="1571184"/>
    <lineage>
        <taxon>Bacteria</taxon>
        <taxon>Bacillati</taxon>
        <taxon>Bacillota</taxon>
        <taxon>Bacilli</taxon>
        <taxon>Bacillales</taxon>
        <taxon>Thermoactinomycetaceae</taxon>
        <taxon>Desmospora</taxon>
    </lineage>
</organism>